<dbReference type="EMBL" id="BT041989">
    <property type="protein sequence ID" value="ACF86994.1"/>
    <property type="molecule type" value="mRNA"/>
</dbReference>
<protein>
    <submittedName>
        <fullName evidence="1">Uncharacterized protein</fullName>
    </submittedName>
</protein>
<accession>B4FY01</accession>
<name>B4FY01_MAIZE</name>
<proteinExistence type="evidence at transcript level"/>
<organism evidence="1">
    <name type="scientific">Zea mays</name>
    <name type="common">Maize</name>
    <dbReference type="NCBI Taxonomy" id="4577"/>
    <lineage>
        <taxon>Eukaryota</taxon>
        <taxon>Viridiplantae</taxon>
        <taxon>Streptophyta</taxon>
        <taxon>Embryophyta</taxon>
        <taxon>Tracheophyta</taxon>
        <taxon>Spermatophyta</taxon>
        <taxon>Magnoliopsida</taxon>
        <taxon>Liliopsida</taxon>
        <taxon>Poales</taxon>
        <taxon>Poaceae</taxon>
        <taxon>PACMAD clade</taxon>
        <taxon>Panicoideae</taxon>
        <taxon>Andropogonodae</taxon>
        <taxon>Andropogoneae</taxon>
        <taxon>Tripsacinae</taxon>
        <taxon>Zea</taxon>
    </lineage>
</organism>
<evidence type="ECO:0000313" key="1">
    <source>
        <dbReference type="EMBL" id="ACF86994.1"/>
    </source>
</evidence>
<reference evidence="1" key="1">
    <citation type="journal article" date="2009" name="PLoS Genet.">
        <title>Sequencing, mapping, and analysis of 27,455 maize full-length cDNAs.</title>
        <authorList>
            <person name="Soderlund C."/>
            <person name="Descour A."/>
            <person name="Kudrna D."/>
            <person name="Bomhoff M."/>
            <person name="Boyd L."/>
            <person name="Currie J."/>
            <person name="Angelova A."/>
            <person name="Collura K."/>
            <person name="Wissotski M."/>
            <person name="Ashley E."/>
            <person name="Morrow D."/>
            <person name="Fernandes J."/>
            <person name="Walbot V."/>
            <person name="Yu Y."/>
        </authorList>
    </citation>
    <scope>NUCLEOTIDE SEQUENCE</scope>
    <source>
        <strain evidence="1">B73</strain>
    </source>
</reference>
<sequence>MNRHPCLPLVRGDLRQHAELPVISHFFEVFLVDFHACMYAATYVYVRTYMHASLWLLRL</sequence>
<dbReference type="AlphaFoldDB" id="B4FY01"/>